<evidence type="ECO:0000313" key="2">
    <source>
        <dbReference type="EMBL" id="VYU77875.1"/>
    </source>
</evidence>
<dbReference type="Gene3D" id="2.60.200.60">
    <property type="match status" value="1"/>
</dbReference>
<dbReference type="EMBL" id="CACRTZ010000037">
    <property type="protein sequence ID" value="VYU77875.1"/>
    <property type="molecule type" value="Genomic_DNA"/>
</dbReference>
<dbReference type="GO" id="GO:0016787">
    <property type="term" value="F:hydrolase activity"/>
    <property type="evidence" value="ECO:0007669"/>
    <property type="project" value="UniProtKB-KW"/>
</dbReference>
<organism evidence="2">
    <name type="scientific">Phytobacter massiliensis</name>
    <dbReference type="NCBI Taxonomy" id="1485952"/>
    <lineage>
        <taxon>Bacteria</taxon>
        <taxon>Pseudomonadati</taxon>
        <taxon>Pseudomonadota</taxon>
        <taxon>Gammaproteobacteria</taxon>
        <taxon>Enterobacterales</taxon>
        <taxon>Enterobacteriaceae</taxon>
        <taxon>Phytobacter</taxon>
    </lineage>
</organism>
<keyword evidence="1" id="KW-0812">Transmembrane</keyword>
<dbReference type="SUPFAM" id="SSF52309">
    <property type="entry name" value="N-(deoxy)ribosyltransferase-like"/>
    <property type="match status" value="1"/>
</dbReference>
<reference evidence="2" key="1">
    <citation type="submission" date="2019-11" db="EMBL/GenBank/DDBJ databases">
        <authorList>
            <person name="Feng L."/>
        </authorList>
    </citation>
    <scope>NUCLEOTIDE SEQUENCE</scope>
    <source>
        <strain evidence="2">EMassiliensisLFYP7</strain>
    </source>
</reference>
<feature type="transmembrane region" description="Helical" evidence="1">
    <location>
        <begin position="21"/>
        <end position="39"/>
    </location>
</feature>
<name>A0A6N3HM37_9ENTR</name>
<sequence>MAEMQAARVDDEIAHTASKGWMIAGLIGGAVVGALAVVATGGVGLIAVSSIAAAACAGGGMGELLGSMSWAPRHVTGKLGDGSPNVWINSRQAIRAHLSTGKCEEHSGSPQRVAEGSIKVYINNWPAARKGDLLTCSAEIHQGSANVLIGGEKAQTDEISPEIPAWVNWTMLAVGAGAMAVLAGPIVALTATAGGMLGGTGGNWLGGEIFGEGSDGQKWSMFIGSLVGGGLGAKGGMKYQAWRATPKPLINIRKISPKLATEPDTAFFWSGRSKGMGGPDVAEGIARSRGGVTLESTIKDKNIKMPEWDFDNPQSIKAWEDVSAAYAKQVSGEIRAVVGEELRPGNIWENVELPRLMANEKVTKITTIDPYSQAETVIFQRGN</sequence>
<proteinExistence type="predicted"/>
<gene>
    <name evidence="2" type="primary">rhsA_2</name>
    <name evidence="2" type="ORF">EMLFYP7_04158</name>
</gene>
<dbReference type="InterPro" id="IPR008727">
    <property type="entry name" value="PAAR_motif"/>
</dbReference>
<dbReference type="EC" id="3.1.-.-" evidence="2"/>
<accession>A0A6N3HM37</accession>
<keyword evidence="1" id="KW-0472">Membrane</keyword>
<dbReference type="RefSeq" id="WP_156567376.1">
    <property type="nucleotide sequence ID" value="NZ_CACRTZ010000037.1"/>
</dbReference>
<feature type="transmembrane region" description="Helical" evidence="1">
    <location>
        <begin position="45"/>
        <end position="65"/>
    </location>
</feature>
<keyword evidence="1" id="KW-1133">Transmembrane helix</keyword>
<evidence type="ECO:0000256" key="1">
    <source>
        <dbReference type="SAM" id="Phobius"/>
    </source>
</evidence>
<protein>
    <submittedName>
        <fullName evidence="2">Putative deoxyribonuclease RhsA</fullName>
        <ecNumber evidence="2">3.1.-.-</ecNumber>
    </submittedName>
</protein>
<dbReference type="CDD" id="cd14742">
    <property type="entry name" value="PAAR_RHS"/>
    <property type="match status" value="1"/>
</dbReference>
<dbReference type="Pfam" id="PF05488">
    <property type="entry name" value="PAAR_motif"/>
    <property type="match status" value="1"/>
</dbReference>
<keyword evidence="2" id="KW-0378">Hydrolase</keyword>
<dbReference type="AlphaFoldDB" id="A0A6N3HM37"/>